<feature type="compositionally biased region" description="Low complexity" evidence="1">
    <location>
        <begin position="848"/>
        <end position="861"/>
    </location>
</feature>
<evidence type="ECO:0008006" key="4">
    <source>
        <dbReference type="Google" id="ProtNLM"/>
    </source>
</evidence>
<accession>A0A9P6RDW1</accession>
<dbReference type="EMBL" id="JAAAIP010000535">
    <property type="protein sequence ID" value="KAG0315495.1"/>
    <property type="molecule type" value="Genomic_DNA"/>
</dbReference>
<feature type="region of interest" description="Disordered" evidence="1">
    <location>
        <begin position="848"/>
        <end position="899"/>
    </location>
</feature>
<feature type="compositionally biased region" description="Polar residues" evidence="1">
    <location>
        <begin position="324"/>
        <end position="339"/>
    </location>
</feature>
<keyword evidence="3" id="KW-1185">Reference proteome</keyword>
<dbReference type="OrthoDB" id="8954335at2759"/>
<dbReference type="GO" id="GO:0005634">
    <property type="term" value="C:nucleus"/>
    <property type="evidence" value="ECO:0007669"/>
    <property type="project" value="TreeGrafter"/>
</dbReference>
<dbReference type="PANTHER" id="PTHR14596:SF72">
    <property type="entry name" value="ZINC FINGER PROTEIN MSN2-RELATED"/>
    <property type="match status" value="1"/>
</dbReference>
<comment type="caution">
    <text evidence="2">The sequence shown here is derived from an EMBL/GenBank/DDBJ whole genome shotgun (WGS) entry which is preliminary data.</text>
</comment>
<sequence length="967" mass="101530">MFDRLKFKKKAGPAASSSAAAGSAGTAVTVLPGPKAEAEDAAFAPSAAHASAASPLLASTPPASSLNADLARSGSNGSENQYYNQHPHLHNSQQPRQLHQKISLSNLNGGYSDNNHNNNNYLHHHAMLNNATDVQGLPLSLEDGISNSNRVNTSSGVSNSNAIKVPVSNSPLLDKDRDIRARSHTYNNNSSNNFGNTVSGIASSMSVPSLTNSTQGPRINPATKPAVGTFAAATVTALPESAADLYSGSGHANGNSGTATTSGESSATPSRSSSTSNHDLKGGIGRFSTAGSTPLSATPPLTPRMSYDGAASADHLYYSTMGLTSAQQPQHPRQHSSTASSSIFPVSSLPSSMAASSIPATMASVAVSTIGQPDQRHSLDYDPYAYRKSAIHSSLAPAIAPEAQDRIGGGIDMGFVSSPVSYQAPSNPLSGHMFTQQPFPSTPQQHLPQQSQPSKHASTIRDTLLQQQQYQQQQLAQFREDFAGSESTNTAPNSGSGQSGSSAHEPVSQQREQRHSLIADSLNAFELKTAPAAAELVSTSAAPFTSPTFSIPASTEQLQKHDSTIPATHAVQFSLATPNSTVNTNTNINSGDSSNHPRASLDFVQPSVAAHGNGNGDKASMGDARFQGRGPGGTQAGGFSGVSGGGSSFFPAPITRASTAMAASHLITHDLRQTTEQSHIVDGAGPLVLMAIGKTGQGKSSLLNKIMGTNELKASASVRAVTKGIAERTGWGRFEDSRRLADTEGDDEKNIPILKEYIRSVGKRIGVSAFLLVFKIDSGVDMILTILQTFNEIMKDFPTFWDNVVLVFTGCDYRRNVMNTKQFYHEEIQAQLQEHFFKDLASASGNNSGNGAAGDSGASGNRMSPHREQPGGTANGSATTTPTTPMFPHHGSSAGLLSEESSTTPVVPMVFLSCSDAPCGFALGEKCDCKARTAFLNAGIKRLWYAVKGRKRWVLDEDEDDDLLGHS</sequence>
<feature type="compositionally biased region" description="Polar residues" evidence="1">
    <location>
        <begin position="485"/>
        <end position="510"/>
    </location>
</feature>
<proteinExistence type="predicted"/>
<evidence type="ECO:0000313" key="3">
    <source>
        <dbReference type="Proteomes" id="UP000738325"/>
    </source>
</evidence>
<organism evidence="2 3">
    <name type="scientific">Dissophora globulifera</name>
    <dbReference type="NCBI Taxonomy" id="979702"/>
    <lineage>
        <taxon>Eukaryota</taxon>
        <taxon>Fungi</taxon>
        <taxon>Fungi incertae sedis</taxon>
        <taxon>Mucoromycota</taxon>
        <taxon>Mortierellomycotina</taxon>
        <taxon>Mortierellomycetes</taxon>
        <taxon>Mortierellales</taxon>
        <taxon>Mortierellaceae</taxon>
        <taxon>Dissophora</taxon>
    </lineage>
</organism>
<feature type="region of interest" description="Disordered" evidence="1">
    <location>
        <begin position="59"/>
        <end position="97"/>
    </location>
</feature>
<feature type="region of interest" description="Disordered" evidence="1">
    <location>
        <begin position="424"/>
        <end position="460"/>
    </location>
</feature>
<dbReference type="PANTHER" id="PTHR14596">
    <property type="entry name" value="ZINC FINGER PROTEIN"/>
    <property type="match status" value="1"/>
</dbReference>
<feature type="compositionally biased region" description="Polar residues" evidence="1">
    <location>
        <begin position="73"/>
        <end position="97"/>
    </location>
</feature>
<gene>
    <name evidence="2" type="ORF">BGZ99_007435</name>
</gene>
<dbReference type="AlphaFoldDB" id="A0A9P6RDW1"/>
<feature type="region of interest" description="Disordered" evidence="1">
    <location>
        <begin position="607"/>
        <end position="639"/>
    </location>
</feature>
<feature type="compositionally biased region" description="Gly residues" evidence="1">
    <location>
        <begin position="629"/>
        <end position="639"/>
    </location>
</feature>
<feature type="region of interest" description="Disordered" evidence="1">
    <location>
        <begin position="1"/>
        <end position="26"/>
    </location>
</feature>
<feature type="region of interest" description="Disordered" evidence="1">
    <location>
        <begin position="246"/>
        <end position="306"/>
    </location>
</feature>
<feature type="compositionally biased region" description="Basic residues" evidence="1">
    <location>
        <begin position="1"/>
        <end position="11"/>
    </location>
</feature>
<evidence type="ECO:0000256" key="1">
    <source>
        <dbReference type="SAM" id="MobiDB-lite"/>
    </source>
</evidence>
<dbReference type="Proteomes" id="UP000738325">
    <property type="component" value="Unassembled WGS sequence"/>
</dbReference>
<dbReference type="GO" id="GO:0000987">
    <property type="term" value="F:cis-regulatory region sequence-specific DNA binding"/>
    <property type="evidence" value="ECO:0007669"/>
    <property type="project" value="TreeGrafter"/>
</dbReference>
<dbReference type="InterPro" id="IPR027417">
    <property type="entry name" value="P-loop_NTPase"/>
</dbReference>
<evidence type="ECO:0000313" key="2">
    <source>
        <dbReference type="EMBL" id="KAG0315495.1"/>
    </source>
</evidence>
<protein>
    <recommendedName>
        <fullName evidence="4">AIG1-type G domain-containing protein</fullName>
    </recommendedName>
</protein>
<feature type="compositionally biased region" description="Low complexity" evidence="1">
    <location>
        <begin position="870"/>
        <end position="884"/>
    </location>
</feature>
<feature type="compositionally biased region" description="Low complexity" evidence="1">
    <location>
        <begin position="12"/>
        <end position="26"/>
    </location>
</feature>
<feature type="compositionally biased region" description="Low complexity" evidence="1">
    <location>
        <begin position="59"/>
        <end position="68"/>
    </location>
</feature>
<reference evidence="2" key="1">
    <citation type="journal article" date="2020" name="Fungal Divers.">
        <title>Resolving the Mortierellaceae phylogeny through synthesis of multi-gene phylogenetics and phylogenomics.</title>
        <authorList>
            <person name="Vandepol N."/>
            <person name="Liber J."/>
            <person name="Desiro A."/>
            <person name="Na H."/>
            <person name="Kennedy M."/>
            <person name="Barry K."/>
            <person name="Grigoriev I.V."/>
            <person name="Miller A.N."/>
            <person name="O'Donnell K."/>
            <person name="Stajich J.E."/>
            <person name="Bonito G."/>
        </authorList>
    </citation>
    <scope>NUCLEOTIDE SEQUENCE</scope>
    <source>
        <strain evidence="2">REB-010B</strain>
    </source>
</reference>
<feature type="compositionally biased region" description="Low complexity" evidence="1">
    <location>
        <begin position="434"/>
        <end position="454"/>
    </location>
</feature>
<name>A0A9P6RDW1_9FUNG</name>
<feature type="region of interest" description="Disordered" evidence="1">
    <location>
        <begin position="483"/>
        <end position="514"/>
    </location>
</feature>
<dbReference type="Gene3D" id="3.40.50.300">
    <property type="entry name" value="P-loop containing nucleotide triphosphate hydrolases"/>
    <property type="match status" value="1"/>
</dbReference>
<feature type="compositionally biased region" description="Low complexity" evidence="1">
    <location>
        <begin position="252"/>
        <end position="276"/>
    </location>
</feature>
<dbReference type="SUPFAM" id="SSF52540">
    <property type="entry name" value="P-loop containing nucleoside triphosphate hydrolases"/>
    <property type="match status" value="1"/>
</dbReference>
<dbReference type="GO" id="GO:0042594">
    <property type="term" value="P:response to starvation"/>
    <property type="evidence" value="ECO:0007669"/>
    <property type="project" value="TreeGrafter"/>
</dbReference>
<dbReference type="GO" id="GO:0000981">
    <property type="term" value="F:DNA-binding transcription factor activity, RNA polymerase II-specific"/>
    <property type="evidence" value="ECO:0007669"/>
    <property type="project" value="TreeGrafter"/>
</dbReference>
<feature type="region of interest" description="Disordered" evidence="1">
    <location>
        <begin position="324"/>
        <end position="346"/>
    </location>
</feature>